<dbReference type="AlphaFoldDB" id="A0A9D2T3V8"/>
<gene>
    <name evidence="2" type="ORF">H9756_12520</name>
</gene>
<proteinExistence type="predicted"/>
<comment type="caution">
    <text evidence="2">The sequence shown here is derived from an EMBL/GenBank/DDBJ whole genome shotgun (WGS) entry which is preliminary data.</text>
</comment>
<feature type="transmembrane region" description="Helical" evidence="1">
    <location>
        <begin position="12"/>
        <end position="31"/>
    </location>
</feature>
<protein>
    <submittedName>
        <fullName evidence="2">Uncharacterized protein</fullName>
    </submittedName>
</protein>
<evidence type="ECO:0000313" key="3">
    <source>
        <dbReference type="Proteomes" id="UP000823895"/>
    </source>
</evidence>
<evidence type="ECO:0000256" key="1">
    <source>
        <dbReference type="SAM" id="Phobius"/>
    </source>
</evidence>
<keyword evidence="1" id="KW-0472">Membrane</keyword>
<reference evidence="2" key="2">
    <citation type="submission" date="2021-04" db="EMBL/GenBank/DDBJ databases">
        <authorList>
            <person name="Gilroy R."/>
        </authorList>
    </citation>
    <scope>NUCLEOTIDE SEQUENCE</scope>
    <source>
        <strain evidence="2">CHK165-2605</strain>
    </source>
</reference>
<keyword evidence="1" id="KW-1133">Transmembrane helix</keyword>
<dbReference type="Proteomes" id="UP000823895">
    <property type="component" value="Unassembled WGS sequence"/>
</dbReference>
<reference evidence="2" key="1">
    <citation type="journal article" date="2021" name="PeerJ">
        <title>Extensive microbial diversity within the chicken gut microbiome revealed by metagenomics and culture.</title>
        <authorList>
            <person name="Gilroy R."/>
            <person name="Ravi A."/>
            <person name="Getino M."/>
            <person name="Pursley I."/>
            <person name="Horton D.L."/>
            <person name="Alikhan N.F."/>
            <person name="Baker D."/>
            <person name="Gharbi K."/>
            <person name="Hall N."/>
            <person name="Watson M."/>
            <person name="Adriaenssens E.M."/>
            <person name="Foster-Nyarko E."/>
            <person name="Jarju S."/>
            <person name="Secka A."/>
            <person name="Antonio M."/>
            <person name="Oren A."/>
            <person name="Chaudhuri R.R."/>
            <person name="La Ragione R."/>
            <person name="Hildebrand F."/>
            <person name="Pallen M.J."/>
        </authorList>
    </citation>
    <scope>NUCLEOTIDE SEQUENCE</scope>
    <source>
        <strain evidence="2">CHK165-2605</strain>
    </source>
</reference>
<organism evidence="2 3">
    <name type="scientific">Candidatus Mediterraneibacter gallistercoris</name>
    <dbReference type="NCBI Taxonomy" id="2838671"/>
    <lineage>
        <taxon>Bacteria</taxon>
        <taxon>Bacillati</taxon>
        <taxon>Bacillota</taxon>
        <taxon>Clostridia</taxon>
        <taxon>Lachnospirales</taxon>
        <taxon>Lachnospiraceae</taxon>
        <taxon>Mediterraneibacter</taxon>
    </lineage>
</organism>
<evidence type="ECO:0000313" key="2">
    <source>
        <dbReference type="EMBL" id="HJC44476.1"/>
    </source>
</evidence>
<dbReference type="EMBL" id="DWWI01000262">
    <property type="protein sequence ID" value="HJC44476.1"/>
    <property type="molecule type" value="Genomic_DNA"/>
</dbReference>
<sequence length="145" mass="16594">MAKSNKLKKCLMFIGAAAVCFLFFAVFPVLYKYYKYDNSGVPDAVSSTTDGLECRLTVTANASRIEDRKAFADEIFGMCRSNSFRTVKLSTDVTGWPSMLDVTVYLHRYDIGRSEPEMRIRYIPPDNRGVYNIRDDGDKYRIIIE</sequence>
<name>A0A9D2T3V8_9FIRM</name>
<keyword evidence="1" id="KW-0812">Transmembrane</keyword>
<accession>A0A9D2T3V8</accession>